<feature type="domain" description="FAD-binding" evidence="5">
    <location>
        <begin position="4"/>
        <end position="189"/>
    </location>
</feature>
<comment type="cofactor">
    <cofactor evidence="1">
        <name>FAD</name>
        <dbReference type="ChEBI" id="CHEBI:57692"/>
    </cofactor>
</comment>
<evidence type="ECO:0000256" key="1">
    <source>
        <dbReference type="ARBA" id="ARBA00001974"/>
    </source>
</evidence>
<dbReference type="Pfam" id="PF01494">
    <property type="entry name" value="FAD_binding_3"/>
    <property type="match status" value="2"/>
</dbReference>
<organism evidence="6 7">
    <name type="scientific">Streptomyces daqingensis</name>
    <dbReference type="NCBI Taxonomy" id="1472640"/>
    <lineage>
        <taxon>Bacteria</taxon>
        <taxon>Bacillati</taxon>
        <taxon>Actinomycetota</taxon>
        <taxon>Actinomycetes</taxon>
        <taxon>Kitasatosporales</taxon>
        <taxon>Streptomycetaceae</taxon>
        <taxon>Streptomyces</taxon>
    </lineage>
</organism>
<dbReference type="InterPro" id="IPR050641">
    <property type="entry name" value="RIFMO-like"/>
</dbReference>
<comment type="caution">
    <text evidence="6">The sequence shown here is derived from an EMBL/GenBank/DDBJ whole genome shotgun (WGS) entry which is preliminary data.</text>
</comment>
<dbReference type="Gene3D" id="3.50.50.60">
    <property type="entry name" value="FAD/NAD(P)-binding domain"/>
    <property type="match status" value="1"/>
</dbReference>
<dbReference type="SUPFAM" id="SSF51905">
    <property type="entry name" value="FAD/NAD(P)-binding domain"/>
    <property type="match status" value="1"/>
</dbReference>
<accession>A0ABQ2MRZ3</accession>
<evidence type="ECO:0000259" key="5">
    <source>
        <dbReference type="Pfam" id="PF01494"/>
    </source>
</evidence>
<evidence type="ECO:0000256" key="4">
    <source>
        <dbReference type="SAM" id="MobiDB-lite"/>
    </source>
</evidence>
<keyword evidence="6" id="KW-0560">Oxidoreductase</keyword>
<reference evidence="7" key="1">
    <citation type="journal article" date="2019" name="Int. J. Syst. Evol. Microbiol.">
        <title>The Global Catalogue of Microorganisms (GCM) 10K type strain sequencing project: providing services to taxonomists for standard genome sequencing and annotation.</title>
        <authorList>
            <consortium name="The Broad Institute Genomics Platform"/>
            <consortium name="The Broad Institute Genome Sequencing Center for Infectious Disease"/>
            <person name="Wu L."/>
            <person name="Ma J."/>
        </authorList>
    </citation>
    <scope>NUCLEOTIDE SEQUENCE [LARGE SCALE GENOMIC DNA]</scope>
    <source>
        <strain evidence="7">CGMCC 4.7178</strain>
    </source>
</reference>
<keyword evidence="6" id="KW-0503">Monooxygenase</keyword>
<feature type="region of interest" description="Disordered" evidence="4">
    <location>
        <begin position="254"/>
        <end position="279"/>
    </location>
</feature>
<dbReference type="Gene3D" id="3.30.70.2450">
    <property type="match status" value="1"/>
</dbReference>
<dbReference type="GO" id="GO:0004497">
    <property type="term" value="F:monooxygenase activity"/>
    <property type="evidence" value="ECO:0007669"/>
    <property type="project" value="UniProtKB-KW"/>
</dbReference>
<evidence type="ECO:0000256" key="2">
    <source>
        <dbReference type="ARBA" id="ARBA00022630"/>
    </source>
</evidence>
<name>A0ABQ2MRZ3_9ACTN</name>
<evidence type="ECO:0000313" key="6">
    <source>
        <dbReference type="EMBL" id="GGO56776.1"/>
    </source>
</evidence>
<dbReference type="Proteomes" id="UP000631535">
    <property type="component" value="Unassembled WGS sequence"/>
</dbReference>
<dbReference type="PANTHER" id="PTHR43004">
    <property type="entry name" value="TRK SYSTEM POTASSIUM UPTAKE PROTEIN"/>
    <property type="match status" value="1"/>
</dbReference>
<sequence length="572" mass="60493">MTESEVIVVGAGPTGLALSLALARYGVPSLVLDNGDGEVTARAARTCVLRPDTAAWLPSAPGAAVPAARWTSWRARRRRQTIHQKELDETTAPFHVEQHALERALRAALAQEKLARVMPGSHLDILEQDAAGVTAHTRPRARDGGDGHGGGTWWRGSYLVGCDGARSTVRKLLGVPFAGRTAVERHAVAALRTRLPWESEALLDRDLDGGMREVTARPLPGGVWRLDWLLPARGDLVTPEALLDRVHSTLAHWNRESGAGSSGKGAAGGDPDAAASGPYELLDTGVHTSHQRLARRWRVGRAFLAGDAAHLVGALGVQSVDEGLRDAANLAWKLALVWHEMGGVRGPHVDRDAVDVVLDSYESERRGAVGSRLRAVDQALPLVRREGGGLRAILPGGGARTPLELLTDGHLGQGLLGSPAAYRSSSLAPARGTVDSVGVATQPGELVRDVPVIALDGERGRLRERLCGNGGELLVVLVAPGTGVWDSRHWLSAGIMPELAAAVGALPLKAELLVTEDYPGAAPHTVLVIRPDGHLVTALPAPRIAQLRACADALRGGPFTRARSPASRDARR</sequence>
<dbReference type="RefSeq" id="WP_189039554.1">
    <property type="nucleotide sequence ID" value="NZ_BMMP01000021.1"/>
</dbReference>
<keyword evidence="3" id="KW-0274">FAD</keyword>
<keyword evidence="2" id="KW-0285">Flavoprotein</keyword>
<evidence type="ECO:0000256" key="3">
    <source>
        <dbReference type="ARBA" id="ARBA00022827"/>
    </source>
</evidence>
<keyword evidence="7" id="KW-1185">Reference proteome</keyword>
<dbReference type="InterPro" id="IPR036188">
    <property type="entry name" value="FAD/NAD-bd_sf"/>
</dbReference>
<dbReference type="PRINTS" id="PR00420">
    <property type="entry name" value="RNGMNOXGNASE"/>
</dbReference>
<proteinExistence type="predicted"/>
<feature type="domain" description="FAD-binding" evidence="5">
    <location>
        <begin position="282"/>
        <end position="367"/>
    </location>
</feature>
<dbReference type="InterPro" id="IPR002938">
    <property type="entry name" value="FAD-bd"/>
</dbReference>
<gene>
    <name evidence="6" type="ORF">GCM10012287_51130</name>
</gene>
<evidence type="ECO:0000313" key="7">
    <source>
        <dbReference type="Proteomes" id="UP000631535"/>
    </source>
</evidence>
<protein>
    <submittedName>
        <fullName evidence="6">Monooxygenase</fullName>
    </submittedName>
</protein>
<dbReference type="EMBL" id="BMMP01000021">
    <property type="protein sequence ID" value="GGO56776.1"/>
    <property type="molecule type" value="Genomic_DNA"/>
</dbReference>
<dbReference type="PANTHER" id="PTHR43004:SF19">
    <property type="entry name" value="BINDING MONOOXYGENASE, PUTATIVE (JCVI)-RELATED"/>
    <property type="match status" value="1"/>
</dbReference>
<feature type="compositionally biased region" description="Low complexity" evidence="4">
    <location>
        <begin position="269"/>
        <end position="278"/>
    </location>
</feature>